<evidence type="ECO:0000313" key="3">
    <source>
        <dbReference type="Proteomes" id="UP000679950"/>
    </source>
</evidence>
<feature type="region of interest" description="Disordered" evidence="1">
    <location>
        <begin position="1"/>
        <end position="49"/>
    </location>
</feature>
<keyword evidence="3" id="KW-1185">Reference proteome</keyword>
<reference evidence="2 3" key="1">
    <citation type="submission" date="2021-03" db="EMBL/GenBank/DDBJ databases">
        <title>Antimicrobial resistance genes in bacteria isolated from Japanese honey, and their potential for conferring macrolide and lincosamide resistance in the American foulbrood pathogen Paenibacillus larvae.</title>
        <authorList>
            <person name="Okamoto M."/>
            <person name="Kumagai M."/>
            <person name="Kanamori H."/>
            <person name="Takamatsu D."/>
        </authorList>
    </citation>
    <scope>NUCLEOTIDE SEQUENCE [LARGE SCALE GENOMIC DNA]</scope>
    <source>
        <strain evidence="2 3">J8TS2</strain>
    </source>
</reference>
<evidence type="ECO:0000313" key="2">
    <source>
        <dbReference type="EMBL" id="GIN57875.1"/>
    </source>
</evidence>
<accession>A0ABQ4KIT4</accession>
<dbReference type="EMBL" id="BORB01000016">
    <property type="protein sequence ID" value="GIN57875.1"/>
    <property type="molecule type" value="Genomic_DNA"/>
</dbReference>
<comment type="caution">
    <text evidence="2">The sequence shown here is derived from an EMBL/GenBank/DDBJ whole genome shotgun (WGS) entry which is preliminary data.</text>
</comment>
<dbReference type="RefSeq" id="WP_158323246.1">
    <property type="nucleotide sequence ID" value="NZ_BORB01000016.1"/>
</dbReference>
<dbReference type="Proteomes" id="UP000679950">
    <property type="component" value="Unassembled WGS sequence"/>
</dbReference>
<feature type="compositionally biased region" description="Basic and acidic residues" evidence="1">
    <location>
        <begin position="1"/>
        <end position="18"/>
    </location>
</feature>
<sequence>MPDEKRNIDANSDPHFDGEYEGILNDPTGTGSRQMGIRGGKKQTDNPFQVTDLKNNELRDFEKLTRGKPAEEE</sequence>
<name>A0ABQ4KIT4_9BACI</name>
<gene>
    <name evidence="2" type="ORF">J8TS2_21940</name>
</gene>
<proteinExistence type="predicted"/>
<protein>
    <submittedName>
        <fullName evidence="2">Uncharacterized protein</fullName>
    </submittedName>
</protein>
<organism evidence="2 3">
    <name type="scientific">Lederbergia ruris</name>
    <dbReference type="NCBI Taxonomy" id="217495"/>
    <lineage>
        <taxon>Bacteria</taxon>
        <taxon>Bacillati</taxon>
        <taxon>Bacillota</taxon>
        <taxon>Bacilli</taxon>
        <taxon>Bacillales</taxon>
        <taxon>Bacillaceae</taxon>
        <taxon>Lederbergia</taxon>
    </lineage>
</organism>
<evidence type="ECO:0000256" key="1">
    <source>
        <dbReference type="SAM" id="MobiDB-lite"/>
    </source>
</evidence>